<dbReference type="SMART" id="SM00179">
    <property type="entry name" value="EGF_CA"/>
    <property type="match status" value="7"/>
</dbReference>
<dbReference type="FunFam" id="2.10.25.10:FF:000139">
    <property type="entry name" value="Fibulin-1"/>
    <property type="match status" value="1"/>
</dbReference>
<dbReference type="PROSITE" id="PS01177">
    <property type="entry name" value="ANAPHYLATOXIN_1"/>
    <property type="match status" value="1"/>
</dbReference>
<evidence type="ECO:0000256" key="6">
    <source>
        <dbReference type="ARBA" id="ARBA00022737"/>
    </source>
</evidence>
<dbReference type="InterPro" id="IPR000152">
    <property type="entry name" value="EGF-type_Asp/Asn_hydroxyl_site"/>
</dbReference>
<dbReference type="PROSITE" id="PS50026">
    <property type="entry name" value="EGF_3"/>
    <property type="match status" value="2"/>
</dbReference>
<keyword evidence="3" id="KW-0964">Secreted</keyword>
<evidence type="ECO:0000259" key="11">
    <source>
        <dbReference type="PROSITE" id="PS01178"/>
    </source>
</evidence>
<keyword evidence="6" id="KW-0677">Repeat</keyword>
<protein>
    <submittedName>
        <fullName evidence="13">Fibulin 2</fullName>
    </submittedName>
</protein>
<dbReference type="GO" id="GO:0005576">
    <property type="term" value="C:extracellular region"/>
    <property type="evidence" value="ECO:0007669"/>
    <property type="project" value="InterPro"/>
</dbReference>
<name>A0A8C7Z7G1_9TELE</name>
<proteinExistence type="inferred from homology"/>
<keyword evidence="9" id="KW-0325">Glycoprotein</keyword>
<evidence type="ECO:0000256" key="5">
    <source>
        <dbReference type="ARBA" id="ARBA00022536"/>
    </source>
</evidence>
<reference evidence="13" key="2">
    <citation type="submission" date="2025-09" db="UniProtKB">
        <authorList>
            <consortium name="Ensembl"/>
        </authorList>
    </citation>
    <scope>IDENTIFICATION</scope>
</reference>
<feature type="domain" description="EGF-like" evidence="12">
    <location>
        <begin position="252"/>
        <end position="294"/>
    </location>
</feature>
<dbReference type="Proteomes" id="UP000694383">
    <property type="component" value="Unplaced"/>
</dbReference>
<dbReference type="PROSITE" id="PS01187">
    <property type="entry name" value="EGF_CA"/>
    <property type="match status" value="3"/>
</dbReference>
<dbReference type="InterPro" id="IPR049883">
    <property type="entry name" value="NOTCH1_EGF-like"/>
</dbReference>
<keyword evidence="4" id="KW-0272">Extracellular matrix</keyword>
<dbReference type="InterPro" id="IPR051145">
    <property type="entry name" value="GAS-SHBG-PROS"/>
</dbReference>
<sequence length="579" mass="63646">MPKLSNDKNSVCSLAQKQCCIRSLNSIRCDSGVTSAKAGRSCEGDDGNSCMDDSYQVCCSCCALGLWMRRQGQGCDADLHLGPSCGHVFLTCCEEVEARSQLPLRGQENLKPTVLPRRGNGLCSQRCSTAGGRVLCSCFPGFFLMKDGHTCEGEAQYYVDECAMRKDRCGKDFLCENTPGSFKCIPKQKCLSGFTQDAHGNCVDINECSSLAQPCSSSFACVNTVGSFNCQQKVLVCNRGYHTSPDGASCADVDECQMGSHACGVGQICHNLPGSYRCDCQTGYQFDALRKVCTDVNECWSYPGRLCAQTCENTVGSYLCTCTAGFILASDQKNCEDINECDQKPCSQECVNMHGSYQCYCRQGYYLHEDGLTCEDIDECSQSIGKLCAFQCVNVVGSYLCACPPHGYVMSANGHTCTDVDECKVGSHNCSSEKTCFNLQGGFRCLSFDCPHNYKKVSSTYCERINCAPNSFDCQNSPLRITYYTLSFQSNILTPAQIFRMGPSPVYAGDHVIISITSGNEENYFSTRKLNSFTGAVYIQRKVREPKDFLIEVEMKLLRRGTVTSFLARLYVFFTPSSI</sequence>
<evidence type="ECO:0000256" key="3">
    <source>
        <dbReference type="ARBA" id="ARBA00022525"/>
    </source>
</evidence>
<evidence type="ECO:0000256" key="9">
    <source>
        <dbReference type="ARBA" id="ARBA00023180"/>
    </source>
</evidence>
<dbReference type="FunFam" id="2.10.25.10:FF:001211">
    <property type="entry name" value="Fibulin 2"/>
    <property type="match status" value="1"/>
</dbReference>
<dbReference type="PANTHER" id="PTHR24040">
    <property type="entry name" value="LAMININ G-LIKE DOMAIN-CONTAINING PROTEIN"/>
    <property type="match status" value="1"/>
</dbReference>
<dbReference type="GeneTree" id="ENSGT00940000156047"/>
<dbReference type="InterPro" id="IPR055088">
    <property type="entry name" value="Fibulin_C"/>
</dbReference>
<feature type="domain" description="EGF-like" evidence="12">
    <location>
        <begin position="337"/>
        <end position="375"/>
    </location>
</feature>
<evidence type="ECO:0000313" key="13">
    <source>
        <dbReference type="Ensembl" id="ENSOSIP00000038895.1"/>
    </source>
</evidence>
<dbReference type="PROSITE" id="PS01186">
    <property type="entry name" value="EGF_2"/>
    <property type="match status" value="3"/>
</dbReference>
<keyword evidence="7" id="KW-0106">Calcium</keyword>
<dbReference type="InterPro" id="IPR000020">
    <property type="entry name" value="Anaphylatoxin/fibulin"/>
</dbReference>
<keyword evidence="5 10" id="KW-0245">EGF-like domain</keyword>
<keyword evidence="8" id="KW-1015">Disulfide bond</keyword>
<dbReference type="Pfam" id="PF22914">
    <property type="entry name" value="Fibulin_C"/>
    <property type="match status" value="1"/>
</dbReference>
<dbReference type="PANTHER" id="PTHR24040:SF13">
    <property type="entry name" value="FIBROPELLIN-1"/>
    <property type="match status" value="1"/>
</dbReference>
<dbReference type="InterPro" id="IPR009030">
    <property type="entry name" value="Growth_fac_rcpt_cys_sf"/>
</dbReference>
<keyword evidence="14" id="KW-1185">Reference proteome</keyword>
<comment type="subcellular location">
    <subcellularLocation>
        <location evidence="1">Secreted</location>
        <location evidence="1">Extracellular space</location>
        <location evidence="1">Extracellular matrix</location>
    </subcellularLocation>
</comment>
<reference evidence="13" key="1">
    <citation type="submission" date="2025-08" db="UniProtKB">
        <authorList>
            <consortium name="Ensembl"/>
        </authorList>
    </citation>
    <scope>IDENTIFICATION</scope>
</reference>
<evidence type="ECO:0000256" key="10">
    <source>
        <dbReference type="PROSITE-ProRule" id="PRU00076"/>
    </source>
</evidence>
<dbReference type="InterPro" id="IPR001881">
    <property type="entry name" value="EGF-like_Ca-bd_dom"/>
</dbReference>
<dbReference type="InterPro" id="IPR000742">
    <property type="entry name" value="EGF"/>
</dbReference>
<evidence type="ECO:0000256" key="4">
    <source>
        <dbReference type="ARBA" id="ARBA00022530"/>
    </source>
</evidence>
<dbReference type="PROSITE" id="PS00010">
    <property type="entry name" value="ASX_HYDROXYL"/>
    <property type="match status" value="3"/>
</dbReference>
<comment type="caution">
    <text evidence="10">Lacks conserved residue(s) required for the propagation of feature annotation.</text>
</comment>
<evidence type="ECO:0000256" key="2">
    <source>
        <dbReference type="ARBA" id="ARBA00006127"/>
    </source>
</evidence>
<dbReference type="FunFam" id="2.10.25.10:FF:000078">
    <property type="entry name" value="Fibulin-1"/>
    <property type="match status" value="1"/>
</dbReference>
<dbReference type="GO" id="GO:0005509">
    <property type="term" value="F:calcium ion binding"/>
    <property type="evidence" value="ECO:0007669"/>
    <property type="project" value="InterPro"/>
</dbReference>
<dbReference type="FunFam" id="2.10.25.10:FF:000010">
    <property type="entry name" value="Pro-epidermal growth factor"/>
    <property type="match status" value="2"/>
</dbReference>
<dbReference type="SMART" id="SM00181">
    <property type="entry name" value="EGF"/>
    <property type="match status" value="8"/>
</dbReference>
<dbReference type="Gene3D" id="2.10.25.10">
    <property type="entry name" value="Laminin"/>
    <property type="match status" value="8"/>
</dbReference>
<feature type="domain" description="Anaphylatoxin-like" evidence="11">
    <location>
        <begin position="61"/>
        <end position="93"/>
    </location>
</feature>
<evidence type="ECO:0000256" key="8">
    <source>
        <dbReference type="ARBA" id="ARBA00023157"/>
    </source>
</evidence>
<dbReference type="AlphaFoldDB" id="A0A8C7Z7G1"/>
<evidence type="ECO:0000256" key="7">
    <source>
        <dbReference type="ARBA" id="ARBA00022837"/>
    </source>
</evidence>
<dbReference type="InterPro" id="IPR018097">
    <property type="entry name" value="EGF_Ca-bd_CS"/>
</dbReference>
<dbReference type="Pfam" id="PF12662">
    <property type="entry name" value="cEGF"/>
    <property type="match status" value="2"/>
</dbReference>
<evidence type="ECO:0000259" key="12">
    <source>
        <dbReference type="PROSITE" id="PS50026"/>
    </source>
</evidence>
<accession>A0A8C7Z7G1</accession>
<evidence type="ECO:0000313" key="14">
    <source>
        <dbReference type="Proteomes" id="UP000694383"/>
    </source>
</evidence>
<dbReference type="SMART" id="SM00104">
    <property type="entry name" value="ANATO"/>
    <property type="match status" value="1"/>
</dbReference>
<dbReference type="Pfam" id="PF07645">
    <property type="entry name" value="EGF_CA"/>
    <property type="match status" value="4"/>
</dbReference>
<dbReference type="CDD" id="cd00054">
    <property type="entry name" value="EGF_CA"/>
    <property type="match status" value="3"/>
</dbReference>
<evidence type="ECO:0000256" key="1">
    <source>
        <dbReference type="ARBA" id="ARBA00004498"/>
    </source>
</evidence>
<dbReference type="InterPro" id="IPR026823">
    <property type="entry name" value="cEGF"/>
</dbReference>
<dbReference type="SUPFAM" id="SSF57184">
    <property type="entry name" value="Growth factor receptor domain"/>
    <property type="match status" value="3"/>
</dbReference>
<organism evidence="13 14">
    <name type="scientific">Oryzias sinensis</name>
    <name type="common">Chinese medaka</name>
    <dbReference type="NCBI Taxonomy" id="183150"/>
    <lineage>
        <taxon>Eukaryota</taxon>
        <taxon>Metazoa</taxon>
        <taxon>Chordata</taxon>
        <taxon>Craniata</taxon>
        <taxon>Vertebrata</taxon>
        <taxon>Euteleostomi</taxon>
        <taxon>Actinopterygii</taxon>
        <taxon>Neopterygii</taxon>
        <taxon>Teleostei</taxon>
        <taxon>Neoteleostei</taxon>
        <taxon>Acanthomorphata</taxon>
        <taxon>Ovalentaria</taxon>
        <taxon>Atherinomorphae</taxon>
        <taxon>Beloniformes</taxon>
        <taxon>Adrianichthyidae</taxon>
        <taxon>Oryziinae</taxon>
        <taxon>Oryzias</taxon>
    </lineage>
</organism>
<dbReference type="Ensembl" id="ENSOSIT00000040999.1">
    <property type="protein sequence ID" value="ENSOSIP00000038895.1"/>
    <property type="gene ID" value="ENSOSIG00000018954.1"/>
</dbReference>
<dbReference type="FunFam" id="2.10.25.10:FF:000341">
    <property type="entry name" value="Fibulin 2"/>
    <property type="match status" value="1"/>
</dbReference>
<dbReference type="PROSITE" id="PS01178">
    <property type="entry name" value="ANAPHYLATOXIN_2"/>
    <property type="match status" value="1"/>
</dbReference>
<comment type="similarity">
    <text evidence="2">Belongs to the fibulin family.</text>
</comment>